<evidence type="ECO:0000256" key="3">
    <source>
        <dbReference type="ARBA" id="ARBA00023163"/>
    </source>
</evidence>
<dbReference type="InterPro" id="IPR036388">
    <property type="entry name" value="WH-like_DNA-bd_sf"/>
</dbReference>
<dbReference type="Pfam" id="PF13545">
    <property type="entry name" value="HTH_Crp_2"/>
    <property type="match status" value="1"/>
</dbReference>
<dbReference type="SUPFAM" id="SSF46785">
    <property type="entry name" value="Winged helix' DNA-binding domain"/>
    <property type="match status" value="1"/>
</dbReference>
<keyword evidence="1" id="KW-0805">Transcription regulation</keyword>
<reference evidence="5 6" key="1">
    <citation type="submission" date="2015-03" db="EMBL/GenBank/DDBJ databases">
        <title>Genome sequencing of Methylobacterium variabile DSM 16961.</title>
        <authorList>
            <person name="Chaudhry V."/>
            <person name="Patil P.B."/>
        </authorList>
    </citation>
    <scope>NUCLEOTIDE SEQUENCE [LARGE SCALE GENOMIC DNA]</scope>
    <source>
        <strain evidence="5 6">DSM 16961</strain>
    </source>
</reference>
<dbReference type="InterPro" id="IPR012318">
    <property type="entry name" value="HTH_CRP"/>
</dbReference>
<organism evidence="5 6">
    <name type="scientific">Methylobacterium variabile</name>
    <dbReference type="NCBI Taxonomy" id="298794"/>
    <lineage>
        <taxon>Bacteria</taxon>
        <taxon>Pseudomonadati</taxon>
        <taxon>Pseudomonadota</taxon>
        <taxon>Alphaproteobacteria</taxon>
        <taxon>Hyphomicrobiales</taxon>
        <taxon>Methylobacteriaceae</taxon>
        <taxon>Methylobacterium</taxon>
    </lineage>
</organism>
<proteinExistence type="predicted"/>
<evidence type="ECO:0000256" key="1">
    <source>
        <dbReference type="ARBA" id="ARBA00023015"/>
    </source>
</evidence>
<comment type="caution">
    <text evidence="5">The sequence shown here is derived from an EMBL/GenBank/DDBJ whole genome shotgun (WGS) entry which is preliminary data.</text>
</comment>
<dbReference type="InterPro" id="IPR018490">
    <property type="entry name" value="cNMP-bd_dom_sf"/>
</dbReference>
<dbReference type="Gene3D" id="2.60.120.10">
    <property type="entry name" value="Jelly Rolls"/>
    <property type="match status" value="1"/>
</dbReference>
<evidence type="ECO:0000313" key="5">
    <source>
        <dbReference type="EMBL" id="KMO38923.1"/>
    </source>
</evidence>
<dbReference type="GO" id="GO:0003677">
    <property type="term" value="F:DNA binding"/>
    <property type="evidence" value="ECO:0007669"/>
    <property type="project" value="UniProtKB-KW"/>
</dbReference>
<keyword evidence="6" id="KW-1185">Reference proteome</keyword>
<accession>A0A0J6T016</accession>
<dbReference type="PATRIC" id="fig|298794.3.peg.6808"/>
<dbReference type="SUPFAM" id="SSF51206">
    <property type="entry name" value="cAMP-binding domain-like"/>
    <property type="match status" value="1"/>
</dbReference>
<evidence type="ECO:0000259" key="4">
    <source>
        <dbReference type="PROSITE" id="PS51063"/>
    </source>
</evidence>
<dbReference type="Gene3D" id="1.10.10.10">
    <property type="entry name" value="Winged helix-like DNA-binding domain superfamily/Winged helix DNA-binding domain"/>
    <property type="match status" value="1"/>
</dbReference>
<evidence type="ECO:0000313" key="6">
    <source>
        <dbReference type="Proteomes" id="UP000035955"/>
    </source>
</evidence>
<keyword evidence="3" id="KW-0804">Transcription</keyword>
<evidence type="ECO:0000256" key="2">
    <source>
        <dbReference type="ARBA" id="ARBA00023125"/>
    </source>
</evidence>
<dbReference type="InterPro" id="IPR014710">
    <property type="entry name" value="RmlC-like_jellyroll"/>
</dbReference>
<keyword evidence="2" id="KW-0238">DNA-binding</keyword>
<sequence>MRSYPPLVSTLPAYQNRLLASLSDTDRAWLRPHLDPVDLPLHTVLVEPGRPITHATFLEAGLGSIIVNSEEGGRVEIGLFGRDGFAGTALVLGSDRIPQQIFMQVGGHGHRIGADAFIRLTEASASLRALLLRYTHTFLVQTACTAHANASAPVQERLARWLLMYHDRQDGDELSITHDFLSMMLGVRRTTVTLTLQLLEGARLIQARRGRVIVLDREGLEGAAGDAYGPAEAEYERLIAPLRRRPDRPGPVPPRA</sequence>
<dbReference type="EMBL" id="LABY01000066">
    <property type="protein sequence ID" value="KMO38923.1"/>
    <property type="molecule type" value="Genomic_DNA"/>
</dbReference>
<protein>
    <submittedName>
        <fullName evidence="5">CarD family transcriptional regulator</fullName>
    </submittedName>
</protein>
<gene>
    <name evidence="5" type="ORF">VQ02_10925</name>
</gene>
<dbReference type="GO" id="GO:0006355">
    <property type="term" value="P:regulation of DNA-templated transcription"/>
    <property type="evidence" value="ECO:0007669"/>
    <property type="project" value="InterPro"/>
</dbReference>
<dbReference type="PROSITE" id="PS51063">
    <property type="entry name" value="HTH_CRP_2"/>
    <property type="match status" value="1"/>
</dbReference>
<name>A0A0J6T016_9HYPH</name>
<dbReference type="InterPro" id="IPR036390">
    <property type="entry name" value="WH_DNA-bd_sf"/>
</dbReference>
<dbReference type="AlphaFoldDB" id="A0A0J6T016"/>
<feature type="domain" description="HTH crp-type" evidence="4">
    <location>
        <begin position="152"/>
        <end position="218"/>
    </location>
</feature>
<dbReference type="Proteomes" id="UP000035955">
    <property type="component" value="Unassembled WGS sequence"/>
</dbReference>